<evidence type="ECO:0000313" key="6">
    <source>
        <dbReference type="EMBL" id="TKC46487.1"/>
    </source>
</evidence>
<comment type="caution">
    <text evidence="6">The sequence shown here is derived from an EMBL/GenBank/DDBJ whole genome shotgun (WGS) entry which is preliminary data.</text>
</comment>
<dbReference type="CDD" id="cd07302">
    <property type="entry name" value="CHD"/>
    <property type="match status" value="1"/>
</dbReference>
<dbReference type="Gene3D" id="3.40.50.300">
    <property type="entry name" value="P-loop containing nucleotide triphosphate hydrolases"/>
    <property type="match status" value="1"/>
</dbReference>
<dbReference type="PANTHER" id="PTHR16305">
    <property type="entry name" value="TESTICULAR SOLUBLE ADENYLYL CYCLASE"/>
    <property type="match status" value="1"/>
</dbReference>
<dbReference type="GO" id="GO:0005737">
    <property type="term" value="C:cytoplasm"/>
    <property type="evidence" value="ECO:0007669"/>
    <property type="project" value="TreeGrafter"/>
</dbReference>
<dbReference type="InterPro" id="IPR001054">
    <property type="entry name" value="A/G_cyclase"/>
</dbReference>
<dbReference type="GO" id="GO:0009190">
    <property type="term" value="P:cyclic nucleotide biosynthetic process"/>
    <property type="evidence" value="ECO:0007669"/>
    <property type="project" value="InterPro"/>
</dbReference>
<feature type="domain" description="Guanylate cyclase" evidence="5">
    <location>
        <begin position="100"/>
        <end position="237"/>
    </location>
</feature>
<dbReference type="EMBL" id="RWIC01000263">
    <property type="protein sequence ID" value="TKC46487.1"/>
    <property type="molecule type" value="Genomic_DNA"/>
</dbReference>
<dbReference type="GO" id="GO:0004016">
    <property type="term" value="F:adenylate cyclase activity"/>
    <property type="evidence" value="ECO:0007669"/>
    <property type="project" value="TreeGrafter"/>
</dbReference>
<evidence type="ECO:0000259" key="5">
    <source>
        <dbReference type="PROSITE" id="PS50125"/>
    </source>
</evidence>
<keyword evidence="1" id="KW-0235">DNA replication</keyword>
<dbReference type="PROSITE" id="PS50125">
    <property type="entry name" value="GUANYLATE_CYCLASE_2"/>
    <property type="match status" value="2"/>
</dbReference>
<sequence>ASAKALKTGGRGPKEARTDWLAGGTRQGRRCGLATTRRNAVTGRSAKNFAAAVAAMATGKGVATPPLWPVEARLAALLPDLLVFRKPRGSEYELATAQGVLLGVHVTGFTALMDRFSLSCKSEHDMDTLAHIFSYYISDIVEHVLCFGGDILNITGNVLLALWTVEQDQLSDIITLVAKCSLEIQEKFGIYHTREGQDLQLKIGLSAGRISQIIVGDEQRQYLLVIGRDVDGVQLAQRLAQANEIVLSWNCWKLCEQYMFEVEIMREDEAVKLRDMRIIDPFDFDEHFYKCLDYLPHYRTSADILRTALELDPDSALEQTLRKHIMKNLLKKIDEGQPMEYISEFRTVTMVLVSLEFHKTAWMLHLCHLIQEAALYISTVIEKGGGQLSRIFMSETGFMFFCVFGLPGDKKPDECAHALESSFSIFGFCWENLAETKLVSISITSGPVFCGMVGAVARHEYTVIGPKVSLVARMITAYPGLVSCDEVTYLRSMLPAYNFKKLPEKMMKNISNPGKMYEYLGHRRCIMFGKRHLARERNKNHSLLDREKELEAFRMAQQGSLQQKKGQAVLYEGGKGCGKSQLLAEINFLAQKEGHRVLPLKLKEADSKQCFYAIQTLMAIFFEIDMCPAYYRQERLHKQLHGMVEESLHCLFNDLFFVKFPLSFQVSRTDDLTRQKKVKACFFQVLQKAMRETPLVFLIDEAQYMDADSWEFLGTLLSSVPIIMVMTLTPTFTLCGWAQHFLQSPQAIFVPISKLAATSLLRMACWELGVVSIPQELQIYLLRRCFGNPLYCEVLCQDLLSKNILLFHDVQKEGEENSKWETLSANAMKSTMYSISPASSEDQELYVCTVKDDVNLDTAGPLKTSKIAVNQLDQLSPEEQLLVKCAAVIGHSFHIDLLQHLLPGWGKNKLLQVLRALVDIHVLRWCNKSQELPAEPILMPSSIEIIEQTKEERKSDAGSPLRLQEKLSLPQTEVLEFGVPLLQEAAWELWPKAQQTALHLECAWFLRDLACRCGSCHGGDFVPFHRFAICSTKSSSGTSRFCSYKDTGSILTQVIPDKLQLPSPQDSSQFQTESPRSQEAFTREHCRTEEEFLDQVNRKLAQTSPEKDMLTTKPCHCKEVLKLVLSPLTQHCLVIGETTCAFYYLLEAAAASLDLSDNYMAFLYLRKASSLLGQPSAFSFYKKHKVKICQFEEATFCCLRSEVCFNMGQITLAKKLARQALRLLKRNFPWTWFGAIFQTFLEKCWRSCSLSQPPDNPSENKKKLAVLQQQVQCLSLLWQLYSLEATASSRRFACLATLMQENSAKESASEAQVVSTYVALSQFSQNMGDKEKWLHCEQMAIQKNSLCWFSREGLLATAQLMQALAYTKLCLGHLDFSIRLDMQTPQETSSGEFGSLSSLQICISEEKLVPVALSLGRFDLCVHVLESQWALISQGHDVLGLACFYSACLDLLLYGKGWLCRPFGECLHFIQHYEHSCILNSQSNVMLGVHSSLAMFAQDSQWKLFEHRFSKAHQLVKRTNASLFGSHGFVRFLECHVLMLQKMPEGVFAHTASETPRQTLKYFKEFFSRCVTCPVYHQWVSELKASVMRYGRRESMSLTNVIRPFDTCLTRIWIEGEFLEENNSFEGNLQSKHSFLEHLSERHKEQSQILTHKQSKTDLSEWLMSRRIKMKKKFKNVYVKTNKQKSSEGTMILSLHVIQRYAPKSPF</sequence>
<organism evidence="6 7">
    <name type="scientific">Monodon monoceros</name>
    <name type="common">Narwhal</name>
    <name type="synonym">Ceratodon monodon</name>
    <dbReference type="NCBI Taxonomy" id="40151"/>
    <lineage>
        <taxon>Eukaryota</taxon>
        <taxon>Metazoa</taxon>
        <taxon>Chordata</taxon>
        <taxon>Craniata</taxon>
        <taxon>Vertebrata</taxon>
        <taxon>Euteleostomi</taxon>
        <taxon>Mammalia</taxon>
        <taxon>Eutheria</taxon>
        <taxon>Laurasiatheria</taxon>
        <taxon>Artiodactyla</taxon>
        <taxon>Whippomorpha</taxon>
        <taxon>Cetacea</taxon>
        <taxon>Odontoceti</taxon>
        <taxon>Monodontidae</taxon>
        <taxon>Monodon</taxon>
    </lineage>
</organism>
<dbReference type="GO" id="GO:0005524">
    <property type="term" value="F:ATP binding"/>
    <property type="evidence" value="ECO:0007669"/>
    <property type="project" value="UniProtKB-KW"/>
</dbReference>
<keyword evidence="2" id="KW-0547">Nucleotide-binding</keyword>
<name>A0A4U1FB36_MONMO</name>
<dbReference type="Proteomes" id="UP000308365">
    <property type="component" value="Unassembled WGS sequence"/>
</dbReference>
<keyword evidence="3" id="KW-0067">ATP-binding</keyword>
<evidence type="ECO:0000256" key="3">
    <source>
        <dbReference type="ARBA" id="ARBA00022840"/>
    </source>
</evidence>
<dbReference type="InterPro" id="IPR027417">
    <property type="entry name" value="P-loop_NTPase"/>
</dbReference>
<evidence type="ECO:0000256" key="1">
    <source>
        <dbReference type="ARBA" id="ARBA00022705"/>
    </source>
</evidence>
<feature type="domain" description="Guanylate cyclase" evidence="5">
    <location>
        <begin position="439"/>
        <end position="475"/>
    </location>
</feature>
<reference evidence="7" key="1">
    <citation type="journal article" date="2019" name="IScience">
        <title>Narwhal Genome Reveals Long-Term Low Genetic Diversity despite Current Large Abundance Size.</title>
        <authorList>
            <person name="Westbury M.V."/>
            <person name="Petersen B."/>
            <person name="Garde E."/>
            <person name="Heide-Jorgensen M.P."/>
            <person name="Lorenzen E.D."/>
        </authorList>
    </citation>
    <scope>NUCLEOTIDE SEQUENCE [LARGE SCALE GENOMIC DNA]</scope>
</reference>
<accession>A0A4U1FB36</accession>
<dbReference type="FunFam" id="3.30.70.1230:FF:000021">
    <property type="entry name" value="Adenylate cyclase type 10"/>
    <property type="match status" value="1"/>
</dbReference>
<proteinExistence type="predicted"/>
<dbReference type="SUPFAM" id="SSF52540">
    <property type="entry name" value="P-loop containing nucleoside triphosphate hydrolases"/>
    <property type="match status" value="1"/>
</dbReference>
<dbReference type="InterPro" id="IPR041664">
    <property type="entry name" value="AAA_16"/>
</dbReference>
<feature type="non-terminal residue" evidence="6">
    <location>
        <position position="1"/>
    </location>
</feature>
<dbReference type="Gene3D" id="3.30.70.1230">
    <property type="entry name" value="Nucleotide cyclase"/>
    <property type="match status" value="2"/>
</dbReference>
<evidence type="ECO:0000313" key="7">
    <source>
        <dbReference type="Proteomes" id="UP000308365"/>
    </source>
</evidence>
<dbReference type="FunFam" id="3.30.70.1230:FF:000017">
    <property type="entry name" value="Adenylate cyclase type 10"/>
    <property type="match status" value="1"/>
</dbReference>
<keyword evidence="4" id="KW-0456">Lyase</keyword>
<protein>
    <recommendedName>
        <fullName evidence="5">Guanylate cyclase domain-containing protein</fullName>
    </recommendedName>
</protein>
<dbReference type="PANTHER" id="PTHR16305:SF33">
    <property type="entry name" value="GUANYLATE CYCLASE DOMAIN-CONTAINING PROTEIN"/>
    <property type="match status" value="1"/>
</dbReference>
<dbReference type="SUPFAM" id="SSF55073">
    <property type="entry name" value="Nucleotide cyclase"/>
    <property type="match status" value="2"/>
</dbReference>
<evidence type="ECO:0000256" key="4">
    <source>
        <dbReference type="ARBA" id="ARBA00023239"/>
    </source>
</evidence>
<evidence type="ECO:0000256" key="2">
    <source>
        <dbReference type="ARBA" id="ARBA00022741"/>
    </source>
</evidence>
<dbReference type="InterPro" id="IPR029787">
    <property type="entry name" value="Nucleotide_cyclase"/>
</dbReference>
<dbReference type="GO" id="GO:0035556">
    <property type="term" value="P:intracellular signal transduction"/>
    <property type="evidence" value="ECO:0007669"/>
    <property type="project" value="InterPro"/>
</dbReference>
<dbReference type="Pfam" id="PF13191">
    <property type="entry name" value="AAA_16"/>
    <property type="match status" value="1"/>
</dbReference>
<gene>
    <name evidence="6" type="ORF">EI555_007288</name>
</gene>